<sequence length="88" mass="10285">MKQLDLFSFERDAKIDDVISLAKGYDPNFEIAAVYLPDKIACLEEPSFAIKHGTKLRFYEICRGRVHPFRDRVLDTADELPNNRWIQL</sequence>
<protein>
    <submittedName>
        <fullName evidence="1">Uncharacterized protein</fullName>
    </submittedName>
</protein>
<dbReference type="Proteomes" id="UP000441354">
    <property type="component" value="Unassembled WGS sequence"/>
</dbReference>
<evidence type="ECO:0000313" key="1">
    <source>
        <dbReference type="EMBL" id="KAB2335064.1"/>
    </source>
</evidence>
<reference evidence="1 2" key="1">
    <citation type="journal article" date="2014" name="Arch. Microbiol.">
        <title>Bacillus mesophilum sp. nov., strain IITR-54T, a novel 4-chlorobiphenyl dechlorinating bacterium.</title>
        <authorList>
            <person name="Manickam N."/>
            <person name="Singh N.K."/>
            <person name="Bajaj A."/>
            <person name="Kumar R.M."/>
            <person name="Kaur G."/>
            <person name="Kaur N."/>
            <person name="Bala M."/>
            <person name="Kumar A."/>
            <person name="Mayilraj S."/>
        </authorList>
    </citation>
    <scope>NUCLEOTIDE SEQUENCE [LARGE SCALE GENOMIC DNA]</scope>
    <source>
        <strain evidence="1 2">IITR-54</strain>
    </source>
</reference>
<dbReference type="RefSeq" id="WP_151571748.1">
    <property type="nucleotide sequence ID" value="NZ_WBOT01000001.1"/>
</dbReference>
<comment type="caution">
    <text evidence="1">The sequence shown here is derived from an EMBL/GenBank/DDBJ whole genome shotgun (WGS) entry which is preliminary data.</text>
</comment>
<organism evidence="1 2">
    <name type="scientific">Bacillus mesophilum</name>
    <dbReference type="NCBI Taxonomy" id="1071718"/>
    <lineage>
        <taxon>Bacteria</taxon>
        <taxon>Bacillati</taxon>
        <taxon>Bacillota</taxon>
        <taxon>Bacilli</taxon>
        <taxon>Bacillales</taxon>
        <taxon>Bacillaceae</taxon>
        <taxon>Bacillus</taxon>
    </lineage>
</organism>
<evidence type="ECO:0000313" key="2">
    <source>
        <dbReference type="Proteomes" id="UP000441354"/>
    </source>
</evidence>
<dbReference type="AlphaFoldDB" id="A0A7V7UX00"/>
<keyword evidence="2" id="KW-1185">Reference proteome</keyword>
<accession>A0A7V7UX00</accession>
<name>A0A7V7UX00_9BACI</name>
<gene>
    <name evidence="1" type="ORF">F7732_00365</name>
</gene>
<proteinExistence type="predicted"/>
<dbReference type="EMBL" id="WBOT01000001">
    <property type="protein sequence ID" value="KAB2335064.1"/>
    <property type="molecule type" value="Genomic_DNA"/>
</dbReference>